<protein>
    <submittedName>
        <fullName evidence="2">Uncharacterized protein</fullName>
    </submittedName>
</protein>
<feature type="non-terminal residue" evidence="2">
    <location>
        <position position="1"/>
    </location>
</feature>
<evidence type="ECO:0000256" key="1">
    <source>
        <dbReference type="SAM" id="MobiDB-lite"/>
    </source>
</evidence>
<sequence length="42" mass="4229">GAVAAAVLENDAEDVAHDAIPSPPSHDISSPTQPQSSPPQQP</sequence>
<dbReference type="AlphaFoldDB" id="A0A699VUQ8"/>
<comment type="caution">
    <text evidence="2">The sequence shown here is derived from an EMBL/GenBank/DDBJ whole genome shotgun (WGS) entry which is preliminary data.</text>
</comment>
<organism evidence="2">
    <name type="scientific">Tanacetum cinerariifolium</name>
    <name type="common">Dalmatian daisy</name>
    <name type="synonym">Chrysanthemum cinerariifolium</name>
    <dbReference type="NCBI Taxonomy" id="118510"/>
    <lineage>
        <taxon>Eukaryota</taxon>
        <taxon>Viridiplantae</taxon>
        <taxon>Streptophyta</taxon>
        <taxon>Embryophyta</taxon>
        <taxon>Tracheophyta</taxon>
        <taxon>Spermatophyta</taxon>
        <taxon>Magnoliopsida</taxon>
        <taxon>eudicotyledons</taxon>
        <taxon>Gunneridae</taxon>
        <taxon>Pentapetalae</taxon>
        <taxon>asterids</taxon>
        <taxon>campanulids</taxon>
        <taxon>Asterales</taxon>
        <taxon>Asteraceae</taxon>
        <taxon>Asteroideae</taxon>
        <taxon>Anthemideae</taxon>
        <taxon>Anthemidinae</taxon>
        <taxon>Tanacetum</taxon>
    </lineage>
</organism>
<evidence type="ECO:0000313" key="2">
    <source>
        <dbReference type="EMBL" id="GFD38957.1"/>
    </source>
</evidence>
<dbReference type="EMBL" id="BKCJ011508842">
    <property type="protein sequence ID" value="GFD38957.1"/>
    <property type="molecule type" value="Genomic_DNA"/>
</dbReference>
<feature type="region of interest" description="Disordered" evidence="1">
    <location>
        <begin position="1"/>
        <end position="42"/>
    </location>
</feature>
<proteinExistence type="predicted"/>
<name>A0A699VUQ8_TANCI</name>
<gene>
    <name evidence="2" type="ORF">Tci_910926</name>
</gene>
<feature type="compositionally biased region" description="Low complexity" evidence="1">
    <location>
        <begin position="25"/>
        <end position="35"/>
    </location>
</feature>
<accession>A0A699VUQ8</accession>
<reference evidence="2" key="1">
    <citation type="journal article" date="2019" name="Sci. Rep.">
        <title>Draft genome of Tanacetum cinerariifolium, the natural source of mosquito coil.</title>
        <authorList>
            <person name="Yamashiro T."/>
            <person name="Shiraishi A."/>
            <person name="Satake H."/>
            <person name="Nakayama K."/>
        </authorList>
    </citation>
    <scope>NUCLEOTIDE SEQUENCE</scope>
</reference>